<feature type="compositionally biased region" description="Acidic residues" evidence="5">
    <location>
        <begin position="1004"/>
        <end position="1024"/>
    </location>
</feature>
<proteinExistence type="predicted"/>
<dbReference type="PROSITE" id="PS50023">
    <property type="entry name" value="LIM_DOMAIN_2"/>
    <property type="match status" value="1"/>
</dbReference>
<dbReference type="GO" id="GO:0046872">
    <property type="term" value="F:metal ion binding"/>
    <property type="evidence" value="ECO:0007669"/>
    <property type="project" value="UniProtKB-KW"/>
</dbReference>
<sequence length="1134" mass="128450">MRMHTSRVHRISVFRRSFECTHIKEQECCRLCQNENIFGRELHKENVPCLRILACMFVHKTPSTIIIVRFGFILLFPVIDPIVTDNLFRFSSKKILNCQIAKYYDNSFSYKQDTDAVSLIELDRKTSKPSPLHMAGVNNVSTYDNAPEHSNNIVEQTNKADDSDDKDDSLQNVIDSELSKRFNESETPANRVKYSVDIMLTAESIHSDSVRQSNNMEHVDLKSLQSSEYQVQKDTSELLLLTEKQHTEETSDTGLGSEIVLESEQDIDNDGPLSDTMSSGFEDGITKEAVDQDPSRAELEEPRIFTRPLPVDETDNVTELVFDTWTTVDEVVGLEIKKNESNGYEENSPIEITTVSLNQDCFDINTPAITNYFTEVVSETTTERKTVKKKSSATGGEASTTVVKTKKTKKSKKSDEKENISVNLNGHLTNEMKYSQCDNYIVEEDDLSNVCVRDLKKSYCDEANRKSSSVIIPEEPVPASIPIDELKRNFVGAIKKQPSGCENGMINGCSKSSFGKFDQLEKKIILQQRSPTESEKIDSKQNGVIRPEVNSVCKSCEKTVYAMEQIKAERQVWHKNCFRCTTCNKQLTLDIYSSHEGILYCKPHFKELFKPKVVVEDEEPTSDKPDLGLDELSSLNVKSRFQAFENATTNGNSHMEKSPVSVKRSPSILSKLAKFQSKGMDVGVSNEDLNGAFFEPSSSSDSEDEDPGNDVLKNSISKEKPMSFDKMESVKRNWEMRREEMKEEHKQEIQNIRSKLFAGKQGKMKQMYEQAVAESERTGIKRDININKSDKAKVIKEKFERGEIINTENSDVDENNVNGSVNDDEDEMSVFEAGISKKSRSLFMELDANAVKTKQAAPIVNTKKEYIPMKKVTPVYNRQVSDDVVKCSDRIEDVSVETAEVSSKFKFFETYKPPAVIKKQFRITPPREGQIKGESPERDIYRDPNVVRSEDPIDETAELVKSNTTAKMLSLFRQMEVARPAVPEGLKPLKRFTPPPPDLKESETESESDDDVSGEDDSDEEESSSSETNGDVVKSSLKVEDEFLKNSQSAVMAKSLKDKFEHWEPDKHSMNNAVTMLDSEQESIESTKSLRARFESLKGDRPADKPKPKVNRFVANANMSTVGRKKDIYWDFFY</sequence>
<dbReference type="Pfam" id="PF00412">
    <property type="entry name" value="LIM"/>
    <property type="match status" value="1"/>
</dbReference>
<keyword evidence="9" id="KW-1185">Reference proteome</keyword>
<evidence type="ECO:0000256" key="3">
    <source>
        <dbReference type="ARBA" id="ARBA00023038"/>
    </source>
</evidence>
<feature type="region of interest" description="Disordered" evidence="5">
    <location>
        <begin position="927"/>
        <end position="953"/>
    </location>
</feature>
<protein>
    <recommendedName>
        <fullName evidence="7">LIM zinc-binding domain-containing protein</fullName>
    </recommendedName>
</protein>
<evidence type="ECO:0000259" key="7">
    <source>
        <dbReference type="PROSITE" id="PS50023"/>
    </source>
</evidence>
<evidence type="ECO:0000256" key="1">
    <source>
        <dbReference type="ARBA" id="ARBA00022723"/>
    </source>
</evidence>
<dbReference type="FunFam" id="2.10.110.10:FF:000002">
    <property type="entry name" value="LIM domain and actin-binding 1"/>
    <property type="match status" value="1"/>
</dbReference>
<evidence type="ECO:0000313" key="8">
    <source>
        <dbReference type="EMBL" id="KAE9524750.1"/>
    </source>
</evidence>
<organism evidence="8 9">
    <name type="scientific">Aphis glycines</name>
    <name type="common">Soybean aphid</name>
    <dbReference type="NCBI Taxonomy" id="307491"/>
    <lineage>
        <taxon>Eukaryota</taxon>
        <taxon>Metazoa</taxon>
        <taxon>Ecdysozoa</taxon>
        <taxon>Arthropoda</taxon>
        <taxon>Hexapoda</taxon>
        <taxon>Insecta</taxon>
        <taxon>Pterygota</taxon>
        <taxon>Neoptera</taxon>
        <taxon>Paraneoptera</taxon>
        <taxon>Hemiptera</taxon>
        <taxon>Sternorrhyncha</taxon>
        <taxon>Aphidomorpha</taxon>
        <taxon>Aphidoidea</taxon>
        <taxon>Aphididae</taxon>
        <taxon>Aphidini</taxon>
        <taxon>Aphis</taxon>
        <taxon>Aphis</taxon>
    </lineage>
</organism>
<dbReference type="PROSITE" id="PS00478">
    <property type="entry name" value="LIM_DOMAIN_1"/>
    <property type="match status" value="1"/>
</dbReference>
<keyword evidence="6" id="KW-0812">Transmembrane</keyword>
<dbReference type="PANTHER" id="PTHR24206">
    <property type="entry name" value="OS06G0237300 PROTEIN"/>
    <property type="match status" value="1"/>
</dbReference>
<evidence type="ECO:0000256" key="6">
    <source>
        <dbReference type="SAM" id="Phobius"/>
    </source>
</evidence>
<keyword evidence="3 4" id="KW-0440">LIM domain</keyword>
<comment type="caution">
    <text evidence="8">The sequence shown here is derived from an EMBL/GenBank/DDBJ whole genome shotgun (WGS) entry which is preliminary data.</text>
</comment>
<dbReference type="Gene3D" id="2.10.110.10">
    <property type="entry name" value="Cysteine Rich Protein"/>
    <property type="match status" value="1"/>
</dbReference>
<dbReference type="Proteomes" id="UP000475862">
    <property type="component" value="Unassembled WGS sequence"/>
</dbReference>
<feature type="transmembrane region" description="Helical" evidence="6">
    <location>
        <begin position="66"/>
        <end position="83"/>
    </location>
</feature>
<feature type="compositionally biased region" description="Basic and acidic residues" evidence="5">
    <location>
        <begin position="929"/>
        <end position="942"/>
    </location>
</feature>
<evidence type="ECO:0000313" key="9">
    <source>
        <dbReference type="Proteomes" id="UP000475862"/>
    </source>
</evidence>
<gene>
    <name evidence="8" type="ORF">AGLY_014800</name>
</gene>
<dbReference type="EMBL" id="VYZN01000065">
    <property type="protein sequence ID" value="KAE9524750.1"/>
    <property type="molecule type" value="Genomic_DNA"/>
</dbReference>
<dbReference type="SUPFAM" id="SSF57716">
    <property type="entry name" value="Glucocorticoid receptor-like (DNA-binding domain)"/>
    <property type="match status" value="2"/>
</dbReference>
<dbReference type="OrthoDB" id="25654at2759"/>
<feature type="domain" description="LIM zinc-binding" evidence="7">
    <location>
        <begin position="551"/>
        <end position="611"/>
    </location>
</feature>
<keyword evidence="6" id="KW-1133">Transmembrane helix</keyword>
<keyword evidence="6" id="KW-0472">Membrane</keyword>
<dbReference type="AlphaFoldDB" id="A0A6G0T276"/>
<accession>A0A6G0T276</accession>
<keyword evidence="2 4" id="KW-0862">Zinc</keyword>
<dbReference type="SMART" id="SM00132">
    <property type="entry name" value="LIM"/>
    <property type="match status" value="1"/>
</dbReference>
<name>A0A6G0T276_APHGL</name>
<feature type="compositionally biased region" description="Basic and acidic residues" evidence="5">
    <location>
        <begin position="716"/>
        <end position="729"/>
    </location>
</feature>
<evidence type="ECO:0000256" key="4">
    <source>
        <dbReference type="PROSITE-ProRule" id="PRU00125"/>
    </source>
</evidence>
<feature type="region of interest" description="Disordered" evidence="5">
    <location>
        <begin position="388"/>
        <end position="417"/>
    </location>
</feature>
<dbReference type="InterPro" id="IPR001781">
    <property type="entry name" value="Znf_LIM"/>
</dbReference>
<feature type="region of interest" description="Disordered" evidence="5">
    <location>
        <begin position="687"/>
        <end position="729"/>
    </location>
</feature>
<evidence type="ECO:0000256" key="5">
    <source>
        <dbReference type="SAM" id="MobiDB-lite"/>
    </source>
</evidence>
<keyword evidence="1 4" id="KW-0479">Metal-binding</keyword>
<evidence type="ECO:0000256" key="2">
    <source>
        <dbReference type="ARBA" id="ARBA00022833"/>
    </source>
</evidence>
<dbReference type="CDD" id="cd09445">
    <property type="entry name" value="LIM_Mical_like_2"/>
    <property type="match status" value="1"/>
</dbReference>
<feature type="region of interest" description="Disordered" evidence="5">
    <location>
        <begin position="986"/>
        <end position="1035"/>
    </location>
</feature>
<reference evidence="8 9" key="1">
    <citation type="submission" date="2019-08" db="EMBL/GenBank/DDBJ databases">
        <title>The genome of the soybean aphid Biotype 1, its phylome, world population structure and adaptation to the North American continent.</title>
        <authorList>
            <person name="Giordano R."/>
            <person name="Donthu R.K."/>
            <person name="Hernandez A.G."/>
            <person name="Wright C.L."/>
            <person name="Zimin A.V."/>
        </authorList>
    </citation>
    <scope>NUCLEOTIDE SEQUENCE [LARGE SCALE GENOMIC DNA]</scope>
    <source>
        <tissue evidence="8">Whole aphids</tissue>
    </source>
</reference>